<dbReference type="PANTHER" id="PTHR23113:SF363">
    <property type="entry name" value="PROTEIN SON OF SEVENLESS"/>
    <property type="match status" value="1"/>
</dbReference>
<dbReference type="PROSITE" id="PS50212">
    <property type="entry name" value="RASGEF_NTER"/>
    <property type="match status" value="1"/>
</dbReference>
<dbReference type="SMART" id="SM00147">
    <property type="entry name" value="RasGEF"/>
    <property type="match status" value="1"/>
</dbReference>
<feature type="domain" description="Ras-GEF" evidence="4">
    <location>
        <begin position="894"/>
        <end position="1226"/>
    </location>
</feature>
<organism evidence="6 7">
    <name type="scientific">Mucor plumbeus</name>
    <dbReference type="NCBI Taxonomy" id="97098"/>
    <lineage>
        <taxon>Eukaryota</taxon>
        <taxon>Fungi</taxon>
        <taxon>Fungi incertae sedis</taxon>
        <taxon>Mucoromycota</taxon>
        <taxon>Mucoromycotina</taxon>
        <taxon>Mucoromycetes</taxon>
        <taxon>Mucorales</taxon>
        <taxon>Mucorineae</taxon>
        <taxon>Mucoraceae</taxon>
        <taxon>Mucor</taxon>
    </lineage>
</organism>
<comment type="caution">
    <text evidence="6">The sequence shown here is derived from an EMBL/GenBank/DDBJ whole genome shotgun (WGS) entry which is preliminary data.</text>
</comment>
<feature type="compositionally biased region" description="Acidic residues" evidence="3">
    <location>
        <begin position="564"/>
        <end position="585"/>
    </location>
</feature>
<reference evidence="6" key="1">
    <citation type="submission" date="2020-12" db="EMBL/GenBank/DDBJ databases">
        <title>Metabolic potential, ecology and presence of endohyphal bacteria is reflected in genomic diversity of Mucoromycotina.</title>
        <authorList>
            <person name="Muszewska A."/>
            <person name="Okrasinska A."/>
            <person name="Steczkiewicz K."/>
            <person name="Drgas O."/>
            <person name="Orlowska M."/>
            <person name="Perlinska-Lenart U."/>
            <person name="Aleksandrzak-Piekarczyk T."/>
            <person name="Szatraj K."/>
            <person name="Zielenkiewicz U."/>
            <person name="Pilsyk S."/>
            <person name="Malc E."/>
            <person name="Mieczkowski P."/>
            <person name="Kruszewska J.S."/>
            <person name="Biernat P."/>
            <person name="Pawlowska J."/>
        </authorList>
    </citation>
    <scope>NUCLEOTIDE SEQUENCE</scope>
    <source>
        <strain evidence="6">CBS 226.32</strain>
    </source>
</reference>
<accession>A0A8H7QE16</accession>
<dbReference type="PANTHER" id="PTHR23113">
    <property type="entry name" value="GUANINE NUCLEOTIDE EXCHANGE FACTOR"/>
    <property type="match status" value="1"/>
</dbReference>
<dbReference type="CDD" id="cd06224">
    <property type="entry name" value="REM"/>
    <property type="match status" value="1"/>
</dbReference>
<dbReference type="OrthoDB" id="10254377at2759"/>
<feature type="compositionally biased region" description="Low complexity" evidence="3">
    <location>
        <begin position="610"/>
        <end position="622"/>
    </location>
</feature>
<dbReference type="SUPFAM" id="SSF48366">
    <property type="entry name" value="Ras GEF"/>
    <property type="match status" value="1"/>
</dbReference>
<feature type="region of interest" description="Disordered" evidence="3">
    <location>
        <begin position="70"/>
        <end position="127"/>
    </location>
</feature>
<evidence type="ECO:0000256" key="1">
    <source>
        <dbReference type="ARBA" id="ARBA00022658"/>
    </source>
</evidence>
<dbReference type="InterPro" id="IPR001895">
    <property type="entry name" value="RASGEF_cat_dom"/>
</dbReference>
<feature type="compositionally biased region" description="Low complexity" evidence="3">
    <location>
        <begin position="832"/>
        <end position="846"/>
    </location>
</feature>
<dbReference type="AlphaFoldDB" id="A0A8H7QE16"/>
<dbReference type="Pfam" id="PF00617">
    <property type="entry name" value="RasGEF"/>
    <property type="match status" value="1"/>
</dbReference>
<dbReference type="GO" id="GO:0005085">
    <property type="term" value="F:guanyl-nucleotide exchange factor activity"/>
    <property type="evidence" value="ECO:0007669"/>
    <property type="project" value="UniProtKB-KW"/>
</dbReference>
<proteinExistence type="predicted"/>
<dbReference type="InterPro" id="IPR000651">
    <property type="entry name" value="Ras-like_Gua-exchang_fac_N"/>
</dbReference>
<evidence type="ECO:0000256" key="3">
    <source>
        <dbReference type="SAM" id="MobiDB-lite"/>
    </source>
</evidence>
<protein>
    <submittedName>
        <fullName evidence="6">Uncharacterized protein</fullName>
    </submittedName>
</protein>
<evidence type="ECO:0000259" key="5">
    <source>
        <dbReference type="PROSITE" id="PS50212"/>
    </source>
</evidence>
<keyword evidence="7" id="KW-1185">Reference proteome</keyword>
<dbReference type="Pfam" id="PF00618">
    <property type="entry name" value="RasGEF_N"/>
    <property type="match status" value="1"/>
</dbReference>
<feature type="region of interest" description="Disordered" evidence="3">
    <location>
        <begin position="603"/>
        <end position="622"/>
    </location>
</feature>
<feature type="compositionally biased region" description="Polar residues" evidence="3">
    <location>
        <begin position="152"/>
        <end position="171"/>
    </location>
</feature>
<evidence type="ECO:0000259" key="4">
    <source>
        <dbReference type="PROSITE" id="PS50009"/>
    </source>
</evidence>
<dbReference type="InterPro" id="IPR036964">
    <property type="entry name" value="RASGEF_cat_dom_sf"/>
</dbReference>
<feature type="region of interest" description="Disordered" evidence="3">
    <location>
        <begin position="820"/>
        <end position="846"/>
    </location>
</feature>
<dbReference type="InterPro" id="IPR023578">
    <property type="entry name" value="Ras_GEF_dom_sf"/>
</dbReference>
<name>A0A8H7QE16_9FUNG</name>
<dbReference type="GO" id="GO:0005886">
    <property type="term" value="C:plasma membrane"/>
    <property type="evidence" value="ECO:0007669"/>
    <property type="project" value="TreeGrafter"/>
</dbReference>
<dbReference type="InterPro" id="IPR008937">
    <property type="entry name" value="Ras-like_GEF"/>
</dbReference>
<dbReference type="PROSITE" id="PS50009">
    <property type="entry name" value="RASGEF_CAT"/>
    <property type="match status" value="1"/>
</dbReference>
<feature type="compositionally biased region" description="Pro residues" evidence="3">
    <location>
        <begin position="103"/>
        <end position="116"/>
    </location>
</feature>
<feature type="region of interest" description="Disordered" evidence="3">
    <location>
        <begin position="150"/>
        <end position="171"/>
    </location>
</feature>
<gene>
    <name evidence="6" type="ORF">INT46_001286</name>
</gene>
<keyword evidence="1 2" id="KW-0344">Guanine-nucleotide releasing factor</keyword>
<feature type="compositionally biased region" description="Polar residues" evidence="3">
    <location>
        <begin position="552"/>
        <end position="562"/>
    </location>
</feature>
<sequence>MSEISSNLNTSTPRKRNNSIIPFEFRNDTSDGGMERAALATVFGVREYTESKIFWNNDDEPVQDFTTTITTTPTLQRNSSKKSYTGSSNNRCSTIMMQTSSVPQPPPSPPRPPPPSIHQKQQQNQSLPKIPVVSEFGDIWSEIHIASEKEQQQPIAKSTNSHTQNINTNPFQLSLPTDLSDLPQAIFDLIESDENPDLILWGIDAKQQTTIPSTAPSNLDEKDDMHINHNKKKSRWSAQQLIPLKLKKKTSTDLSNVVPEKHPTQEETRVIEAATIEKLVEKLTISLDYSFMTDFFLIYRVFMTPLQLCKFLILRFNWSLEKNEAKRCIVRIRTFVVMRHWLLNYFLRDFIPSKELRILLTTFLNAMPFHPLIKQSPRDQRIIKGLKRVVRRLKKIYYASNSSTRVQVIGPPPPTYEQQVVKQMVKEQLTSSTIRQKTLNIVNGVHLDSRHSSNTAIRNKHAAPAVVVIGNYPSTSTKPNSYIERGRRRGSSISSITNRFMNLNGTSLPNSLYNLHENANDSASMEWMNIKQQHQLNNSKNQDFYASNLSDNSLESAISPGTSDESDYGEEEEEEEEEEDYDDNEITLSLKSYHSKELIEPSSASLQKTLAPSSSPALLKSSNELTKKLEVIRQQQQKEEEERRQAELFLSTYSNNPAGATATILSNSSSDFNIRTRSFYSAQLAIPSAISTPDIYHPPTSTNNFEKHAHNNSNNNLISSTSYNSMAYPSVTDSEVVTPSCVISGDTATLIPRSRFSNNNLQQEQQQNKRVSKTFIYIDPKSKPLPPLYHLEKENSMTSSSSIASSSYIKLSENRHEEKVETWRYSTASNKQQQPQQPHYQQNQVQPVLHTPKSRIFELDIDNRNNGILSNLPPSILMPNTTSTTYKSVVLTYSTSLMAQQFCLIERAILLDIDWEELVDCRWTKMSVTTLYQPQNVEDVDQDVVNMMTFDQHPQGIYSRTKRMKQQHERNNDVAERGIEKTINRFNAVCQWVSSEIVQTKNLDQRVKLIEKFIRLAKKCKLYCNFSTLIQILLGLQSSSVSRLERTWPLVNKREMKTLQELSTFTSPTKNWKHIRDSMSQVAEEYGESPTEIQVEVDNNTTFGKRKSKKSVIIKLPFGGCIPFLGIYLSDLVFNAEIPSYIPSSNNNIEKKHQDSIDAVLSQPLVHFRKHRITATVIKRVLVFQNLAKRYSFEESSDLQLFNTCFQVTSLDKDSIQKASYEIEPPLMYN</sequence>
<feature type="compositionally biased region" description="Polar residues" evidence="3">
    <location>
        <begin position="75"/>
        <end position="99"/>
    </location>
</feature>
<evidence type="ECO:0000256" key="2">
    <source>
        <dbReference type="PROSITE-ProRule" id="PRU00168"/>
    </source>
</evidence>
<dbReference type="Gene3D" id="1.10.840.10">
    <property type="entry name" value="Ras guanine-nucleotide exchange factors catalytic domain"/>
    <property type="match status" value="1"/>
</dbReference>
<dbReference type="GO" id="GO:0007265">
    <property type="term" value="P:Ras protein signal transduction"/>
    <property type="evidence" value="ECO:0007669"/>
    <property type="project" value="TreeGrafter"/>
</dbReference>
<evidence type="ECO:0000313" key="6">
    <source>
        <dbReference type="EMBL" id="KAG2190294.1"/>
    </source>
</evidence>
<dbReference type="Gene3D" id="1.20.870.10">
    <property type="entry name" value="Son of sevenless (SoS) protein Chain: S domain 1"/>
    <property type="match status" value="1"/>
</dbReference>
<dbReference type="Proteomes" id="UP000650833">
    <property type="component" value="Unassembled WGS sequence"/>
</dbReference>
<evidence type="ECO:0000313" key="7">
    <source>
        <dbReference type="Proteomes" id="UP000650833"/>
    </source>
</evidence>
<feature type="domain" description="N-terminal Ras-GEF" evidence="5">
    <location>
        <begin position="267"/>
        <end position="394"/>
    </location>
</feature>
<feature type="region of interest" description="Disordered" evidence="3">
    <location>
        <begin position="552"/>
        <end position="585"/>
    </location>
</feature>
<feature type="compositionally biased region" description="Polar residues" evidence="3">
    <location>
        <begin position="118"/>
        <end position="127"/>
    </location>
</feature>
<dbReference type="EMBL" id="JAEPRC010001002">
    <property type="protein sequence ID" value="KAG2190294.1"/>
    <property type="molecule type" value="Genomic_DNA"/>
</dbReference>
<dbReference type="SMART" id="SM00229">
    <property type="entry name" value="RasGEFN"/>
    <property type="match status" value="1"/>
</dbReference>